<dbReference type="GO" id="GO:0042254">
    <property type="term" value="P:ribosome biogenesis"/>
    <property type="evidence" value="ECO:0007669"/>
    <property type="project" value="UniProtKB-KW"/>
</dbReference>
<accession>A0A099KBM6</accession>
<gene>
    <name evidence="6" type="ORF">GAB14E_4383</name>
</gene>
<dbReference type="NCBIfam" id="NF008395">
    <property type="entry name" value="PRK11193.1"/>
    <property type="match status" value="1"/>
</dbReference>
<evidence type="ECO:0000313" key="6">
    <source>
        <dbReference type="EMBL" id="KGJ87705.1"/>
    </source>
</evidence>
<dbReference type="PANTHER" id="PTHR38099:SF1">
    <property type="entry name" value="LARGE RIBOSOMAL RNA SUBUNIT ACCUMULATION PROTEIN YCED"/>
    <property type="match status" value="1"/>
</dbReference>
<dbReference type="EMBL" id="JQEC01000071">
    <property type="protein sequence ID" value="KGJ87705.1"/>
    <property type="molecule type" value="Genomic_DNA"/>
</dbReference>
<sequence>MQNLKLPITISPSRSAQRRLVCEGVFKLSDMTRLLAECESRSDEVKVSVKFDVDERGLTVMSGTSSALVALTCQRCNENFDHLLKVEFTFSPAKNEEAAEKIPSYYDVVELDENGEVNLRELIEEEFMLMIPLIPRHKIQDCPADADSVWGELPEELEKPNPFDILKQFK</sequence>
<proteinExistence type="inferred from homology"/>
<organism evidence="6 7">
    <name type="scientific">Colwellia psychrerythraea</name>
    <name type="common">Vibrio psychroerythus</name>
    <dbReference type="NCBI Taxonomy" id="28229"/>
    <lineage>
        <taxon>Bacteria</taxon>
        <taxon>Pseudomonadati</taxon>
        <taxon>Pseudomonadota</taxon>
        <taxon>Gammaproteobacteria</taxon>
        <taxon>Alteromonadales</taxon>
        <taxon>Colwelliaceae</taxon>
        <taxon>Colwellia</taxon>
    </lineage>
</organism>
<dbReference type="GO" id="GO:0005829">
    <property type="term" value="C:cytosol"/>
    <property type="evidence" value="ECO:0007669"/>
    <property type="project" value="TreeGrafter"/>
</dbReference>
<dbReference type="Pfam" id="PF02620">
    <property type="entry name" value="YceD"/>
    <property type="match status" value="1"/>
</dbReference>
<reference evidence="6 7" key="1">
    <citation type="submission" date="2014-08" db="EMBL/GenBank/DDBJ databases">
        <title>Genomic and Phenotypic Diversity of Colwellia psychrerythraea strains from Disparate Marine Basins.</title>
        <authorList>
            <person name="Techtmann S.M."/>
            <person name="Stelling S.C."/>
            <person name="Utturkar S.M."/>
            <person name="Alshibli N."/>
            <person name="Harris A."/>
            <person name="Brown S.D."/>
            <person name="Hazen T.C."/>
        </authorList>
    </citation>
    <scope>NUCLEOTIDE SEQUENCE [LARGE SCALE GENOMIC DNA]</scope>
    <source>
        <strain evidence="6 7">GAB14E</strain>
    </source>
</reference>
<dbReference type="InterPro" id="IPR039255">
    <property type="entry name" value="YceD_bac"/>
</dbReference>
<comment type="function">
    <text evidence="1">Plays a role in synthesis, processing and/or stability of 23S rRNA.</text>
</comment>
<dbReference type="AlphaFoldDB" id="A0A099KBM6"/>
<dbReference type="Proteomes" id="UP000029868">
    <property type="component" value="Unassembled WGS sequence"/>
</dbReference>
<evidence type="ECO:0000256" key="3">
    <source>
        <dbReference type="ARBA" id="ARBA00015716"/>
    </source>
</evidence>
<comment type="caution">
    <text evidence="6">The sequence shown here is derived from an EMBL/GenBank/DDBJ whole genome shotgun (WGS) entry which is preliminary data.</text>
</comment>
<dbReference type="InterPro" id="IPR003772">
    <property type="entry name" value="YceD"/>
</dbReference>
<evidence type="ECO:0000256" key="5">
    <source>
        <dbReference type="ARBA" id="ARBA00031841"/>
    </source>
</evidence>
<dbReference type="OrthoDB" id="9786771at2"/>
<evidence type="ECO:0000256" key="2">
    <source>
        <dbReference type="ARBA" id="ARBA00010740"/>
    </source>
</evidence>
<evidence type="ECO:0000256" key="4">
    <source>
        <dbReference type="ARBA" id="ARBA00022517"/>
    </source>
</evidence>
<keyword evidence="4" id="KW-0690">Ribosome biogenesis</keyword>
<dbReference type="PATRIC" id="fig|28229.3.peg.4360"/>
<dbReference type="PANTHER" id="PTHR38099">
    <property type="entry name" value="LARGE RIBOSOMAL RNA SUBUNIT ACCUMULATION PROTEIN YCED"/>
    <property type="match status" value="1"/>
</dbReference>
<name>A0A099KBM6_COLPS</name>
<dbReference type="RefSeq" id="WP_033084286.1">
    <property type="nucleotide sequence ID" value="NZ_JQEC01000071.1"/>
</dbReference>
<evidence type="ECO:0000313" key="7">
    <source>
        <dbReference type="Proteomes" id="UP000029868"/>
    </source>
</evidence>
<comment type="similarity">
    <text evidence="2">Belongs to the DUF177 domain family.</text>
</comment>
<protein>
    <recommendedName>
        <fullName evidence="3">Large ribosomal RNA subunit accumulation protein YceD</fullName>
    </recommendedName>
    <alternativeName>
        <fullName evidence="5">23S rRNA accumulation protein YceD</fullName>
    </alternativeName>
</protein>
<evidence type="ECO:0000256" key="1">
    <source>
        <dbReference type="ARBA" id="ARBA00002868"/>
    </source>
</evidence>